<dbReference type="InterPro" id="IPR027417">
    <property type="entry name" value="P-loop_NTPase"/>
</dbReference>
<dbReference type="SMART" id="SM00487">
    <property type="entry name" value="DEXDc"/>
    <property type="match status" value="1"/>
</dbReference>
<keyword evidence="1" id="KW-0479">Metal-binding</keyword>
<dbReference type="PANTHER" id="PTHR45626">
    <property type="entry name" value="TRANSCRIPTION TERMINATION FACTOR 2-RELATED"/>
    <property type="match status" value="1"/>
</dbReference>
<dbReference type="STRING" id="6832.A0A553PAM4"/>
<dbReference type="SMART" id="SM00490">
    <property type="entry name" value="HELICc"/>
    <property type="match status" value="1"/>
</dbReference>
<feature type="region of interest" description="Disordered" evidence="9">
    <location>
        <begin position="1"/>
        <end position="37"/>
    </location>
</feature>
<evidence type="ECO:0000256" key="1">
    <source>
        <dbReference type="ARBA" id="ARBA00022723"/>
    </source>
</evidence>
<keyword evidence="5" id="KW-0347">Helicase</keyword>
<dbReference type="PROSITE" id="PS51194">
    <property type="entry name" value="HELICASE_CTER"/>
    <property type="match status" value="1"/>
</dbReference>
<evidence type="ECO:0000256" key="2">
    <source>
        <dbReference type="ARBA" id="ARBA00022741"/>
    </source>
</evidence>
<dbReference type="SUPFAM" id="SSF52540">
    <property type="entry name" value="P-loop containing nucleoside triphosphate hydrolases"/>
    <property type="match status" value="2"/>
</dbReference>
<dbReference type="InterPro" id="IPR050628">
    <property type="entry name" value="SNF2_RAD54_helicase_TF"/>
</dbReference>
<keyword evidence="7" id="KW-0067">ATP-binding</keyword>
<feature type="compositionally biased region" description="Basic residues" evidence="9">
    <location>
        <begin position="1"/>
        <end position="16"/>
    </location>
</feature>
<dbReference type="InterPro" id="IPR017907">
    <property type="entry name" value="Znf_RING_CS"/>
</dbReference>
<sequence>MGGRGRGRGARNRARGRPPLPHAAHAARREPLEEDADEAALAEAIRLSLAETESDPEEEDLRQAIQASLRSAGLRPEDAHHLNPLLDHLHPDQSAIDKEPDHEVVDANDDEPSSSTSSVVKKSHGVRSTRSSRYRAQAESAAKKNPSPPSPNGSNSALEIDLNEEEDEEMEGPSSTQTMESRSKLEIQIVTAAQGGRGKNPVFGRVETYIRNAFDNAELPSPTIKKMEILMSNANLERDFHTCQQNLNPSENVPSLLFHAAEQAKLGSEFVLKHNLSCTHSTGRKPYGPGLYFTALPSIQDVSEFAVLVCQVLKGKEFLDDTSAPIPNEFHSKSVDHGGNLSEDQGAVPTIGPKMIHVIPDSNQICPLAIVHCSFSKKALQGWGGRELRHKLNWFPKEAYSYDFAGQLHAITHDVSQTAQVSDNGGSTNTILNDDQVAKQLREMFEPSLQLHENGKYLKRYLPPKLKARGPDQNECFKKALKEVGRKCASVSNSANLDLSKMMGVMARESKDRFQKVKSSKKAQPEVFFVKSLNDELEELDESLIDQDDSDDEFDSMIMSGSKSLSEKLGFNSEKVPATKSSSVVLSHFHDGLSDDEEYQNMSEQERNNLLRPSLNLDGAHELSTSESEPDLPESTSDGVIEKRKRNKRSQSKFQPPSKSKKIYDDILELPDINTPSLEPEPSKPTKESFSPSQLPDQTVPSLTDEEKKRLVIPRRDPAICGTRRRATLLVTPSSLISHWIEQIETHVDKRVELKVFVHHGLSKALIGNELEDQDVVITTYGTLMSEYNTSSSAPLLKCRWLRVCLDEGHQIKNYRAKTSKAALELDTQRKWIISGTPIQNNLSELWSLLSWLELEPYATSRSLFKQQIETPVKQGHPHAIQRLQTVVRAICLRRTKNDQINGKPLVNLPNKTVEVQMVDFKKEEKIVYDAYLSHGREIIARYMRRGTLLKNYAHVFAVMMRLRQLACHRDLLPVDWKDINLNELDELAKKDLSPPEAMNPEQAEHAKRLAEQLRDMIRNGISDECAICLGDFDHPVITPCGHIYCKPCITTHIEALRPPALCPLCRGDILASQLLEAAPNDEDDSLDDKDLEDFEDIVVEESSSKINALIKQMELDRSAAKPGKVIIVSQFTSLLSIVQPILTDRNFSWIRLDGSMNSKQRSAVVAEFQDKSQDTAEVLLLSLRAGGVGLNLTAATRLFLLDPAWNPSTEEQCFDRIHRLGQKLDVKIIKFIMKDSIEERMMAIQEKKRDLISGAFRQNEAERRQQRIQDIRDVFGL</sequence>
<dbReference type="AlphaFoldDB" id="A0A553PAM4"/>
<dbReference type="CDD" id="cd18793">
    <property type="entry name" value="SF2_C_SNF"/>
    <property type="match status" value="1"/>
</dbReference>
<gene>
    <name evidence="13" type="ORF">TCAL_01608</name>
</gene>
<keyword evidence="14" id="KW-1185">Reference proteome</keyword>
<feature type="compositionally biased region" description="Acidic residues" evidence="9">
    <location>
        <begin position="161"/>
        <end position="171"/>
    </location>
</feature>
<dbReference type="PROSITE" id="PS50089">
    <property type="entry name" value="ZF_RING_2"/>
    <property type="match status" value="1"/>
</dbReference>
<dbReference type="InterPro" id="IPR049730">
    <property type="entry name" value="SNF2/RAD54-like_C"/>
</dbReference>
<dbReference type="SMART" id="SM00184">
    <property type="entry name" value="RING"/>
    <property type="match status" value="1"/>
</dbReference>
<dbReference type="SUPFAM" id="SSF57850">
    <property type="entry name" value="RING/U-box"/>
    <property type="match status" value="1"/>
</dbReference>
<feature type="domain" description="Helicase C-terminal" evidence="12">
    <location>
        <begin position="1106"/>
        <end position="1273"/>
    </location>
</feature>
<comment type="caution">
    <text evidence="13">The sequence shown here is derived from an EMBL/GenBank/DDBJ whole genome shotgun (WGS) entry which is preliminary data.</text>
</comment>
<feature type="domain" description="Helicase ATP-binding" evidence="11">
    <location>
        <begin position="728"/>
        <end position="856"/>
    </location>
</feature>
<dbReference type="PROSITE" id="PS00518">
    <property type="entry name" value="ZF_RING_1"/>
    <property type="match status" value="1"/>
</dbReference>
<evidence type="ECO:0000259" key="12">
    <source>
        <dbReference type="PROSITE" id="PS51194"/>
    </source>
</evidence>
<dbReference type="Gene3D" id="3.40.50.300">
    <property type="entry name" value="P-loop containing nucleotide triphosphate hydrolases"/>
    <property type="match status" value="1"/>
</dbReference>
<dbReference type="CDD" id="cd18008">
    <property type="entry name" value="DEXDc_SHPRH-like"/>
    <property type="match status" value="1"/>
</dbReference>
<dbReference type="InterPro" id="IPR018957">
    <property type="entry name" value="Znf_C3HC4_RING-type"/>
</dbReference>
<dbReference type="GO" id="GO:0008270">
    <property type="term" value="F:zinc ion binding"/>
    <property type="evidence" value="ECO:0007669"/>
    <property type="project" value="UniProtKB-KW"/>
</dbReference>
<dbReference type="EMBL" id="VCGU01000005">
    <property type="protein sequence ID" value="TRY74735.1"/>
    <property type="molecule type" value="Genomic_DNA"/>
</dbReference>
<dbReference type="Gene3D" id="3.40.50.10810">
    <property type="entry name" value="Tandem AAA-ATPase domain"/>
    <property type="match status" value="1"/>
</dbReference>
<dbReference type="Pfam" id="PF00097">
    <property type="entry name" value="zf-C3HC4"/>
    <property type="match status" value="1"/>
</dbReference>
<dbReference type="InterPro" id="IPR038718">
    <property type="entry name" value="SNF2-like_sf"/>
</dbReference>
<dbReference type="InterPro" id="IPR000330">
    <property type="entry name" value="SNF2_N"/>
</dbReference>
<dbReference type="Proteomes" id="UP000318571">
    <property type="component" value="Chromosome 2"/>
</dbReference>
<evidence type="ECO:0000256" key="4">
    <source>
        <dbReference type="ARBA" id="ARBA00022801"/>
    </source>
</evidence>
<dbReference type="Gene3D" id="3.30.40.10">
    <property type="entry name" value="Zinc/RING finger domain, C3HC4 (zinc finger)"/>
    <property type="match status" value="1"/>
</dbReference>
<dbReference type="GO" id="GO:0006281">
    <property type="term" value="P:DNA repair"/>
    <property type="evidence" value="ECO:0007669"/>
    <property type="project" value="TreeGrafter"/>
</dbReference>
<dbReference type="PANTHER" id="PTHR45626:SF17">
    <property type="entry name" value="HELICASE-LIKE TRANSCRIPTION FACTOR"/>
    <property type="match status" value="1"/>
</dbReference>
<evidence type="ECO:0000256" key="9">
    <source>
        <dbReference type="SAM" id="MobiDB-lite"/>
    </source>
</evidence>
<evidence type="ECO:0000256" key="3">
    <source>
        <dbReference type="ARBA" id="ARBA00022771"/>
    </source>
</evidence>
<evidence type="ECO:0000259" key="10">
    <source>
        <dbReference type="PROSITE" id="PS50089"/>
    </source>
</evidence>
<organism evidence="13 14">
    <name type="scientific">Tigriopus californicus</name>
    <name type="common">Marine copepod</name>
    <dbReference type="NCBI Taxonomy" id="6832"/>
    <lineage>
        <taxon>Eukaryota</taxon>
        <taxon>Metazoa</taxon>
        <taxon>Ecdysozoa</taxon>
        <taxon>Arthropoda</taxon>
        <taxon>Crustacea</taxon>
        <taxon>Multicrustacea</taxon>
        <taxon>Hexanauplia</taxon>
        <taxon>Copepoda</taxon>
        <taxon>Harpacticoida</taxon>
        <taxon>Harpacticidae</taxon>
        <taxon>Tigriopus</taxon>
    </lineage>
</organism>
<protein>
    <submittedName>
        <fullName evidence="13">Uncharacterized protein</fullName>
    </submittedName>
</protein>
<reference evidence="13 14" key="1">
    <citation type="journal article" date="2018" name="Nat. Ecol. Evol.">
        <title>Genomic signatures of mitonuclear coevolution across populations of Tigriopus californicus.</title>
        <authorList>
            <person name="Barreto F.S."/>
            <person name="Watson E.T."/>
            <person name="Lima T.G."/>
            <person name="Willett C.S."/>
            <person name="Edmands S."/>
            <person name="Li W."/>
            <person name="Burton R.S."/>
        </authorList>
    </citation>
    <scope>NUCLEOTIDE SEQUENCE [LARGE SCALE GENOMIC DNA]</scope>
    <source>
        <strain evidence="13 14">San Diego</strain>
    </source>
</reference>
<dbReference type="Pfam" id="PF00271">
    <property type="entry name" value="Helicase_C"/>
    <property type="match status" value="1"/>
</dbReference>
<keyword evidence="3 8" id="KW-0863">Zinc-finger</keyword>
<feature type="region of interest" description="Disordered" evidence="9">
    <location>
        <begin position="621"/>
        <end position="709"/>
    </location>
</feature>
<evidence type="ECO:0000256" key="5">
    <source>
        <dbReference type="ARBA" id="ARBA00022806"/>
    </source>
</evidence>
<evidence type="ECO:0000259" key="11">
    <source>
        <dbReference type="PROSITE" id="PS51192"/>
    </source>
</evidence>
<feature type="compositionally biased region" description="Basic residues" evidence="9">
    <location>
        <begin position="121"/>
        <end position="133"/>
    </location>
</feature>
<feature type="compositionally biased region" description="Basic and acidic residues" evidence="9">
    <location>
        <begin position="75"/>
        <end position="105"/>
    </location>
</feature>
<dbReference type="InterPro" id="IPR001650">
    <property type="entry name" value="Helicase_C-like"/>
</dbReference>
<feature type="compositionally biased region" description="Polar residues" evidence="9">
    <location>
        <begin position="688"/>
        <end position="702"/>
    </location>
</feature>
<proteinExistence type="predicted"/>
<evidence type="ECO:0000256" key="7">
    <source>
        <dbReference type="ARBA" id="ARBA00022840"/>
    </source>
</evidence>
<dbReference type="InterPro" id="IPR001841">
    <property type="entry name" value="Znf_RING"/>
</dbReference>
<evidence type="ECO:0000256" key="8">
    <source>
        <dbReference type="PROSITE-ProRule" id="PRU00175"/>
    </source>
</evidence>
<dbReference type="Pfam" id="PF00176">
    <property type="entry name" value="SNF2-rel_dom"/>
    <property type="match status" value="1"/>
</dbReference>
<keyword evidence="4" id="KW-0378">Hydrolase</keyword>
<dbReference type="GO" id="GO:0004386">
    <property type="term" value="F:helicase activity"/>
    <property type="evidence" value="ECO:0007669"/>
    <property type="project" value="UniProtKB-KW"/>
</dbReference>
<keyword evidence="2" id="KW-0547">Nucleotide-binding</keyword>
<accession>A0A553PAM4</accession>
<dbReference type="GO" id="GO:0005634">
    <property type="term" value="C:nucleus"/>
    <property type="evidence" value="ECO:0007669"/>
    <property type="project" value="TreeGrafter"/>
</dbReference>
<keyword evidence="6" id="KW-0862">Zinc</keyword>
<name>A0A553PAM4_TIGCA</name>
<evidence type="ECO:0000313" key="14">
    <source>
        <dbReference type="Proteomes" id="UP000318571"/>
    </source>
</evidence>
<dbReference type="PROSITE" id="PS51192">
    <property type="entry name" value="HELICASE_ATP_BIND_1"/>
    <property type="match status" value="1"/>
</dbReference>
<dbReference type="GO" id="GO:0005524">
    <property type="term" value="F:ATP binding"/>
    <property type="evidence" value="ECO:0007669"/>
    <property type="project" value="UniProtKB-KW"/>
</dbReference>
<dbReference type="GO" id="GO:0008094">
    <property type="term" value="F:ATP-dependent activity, acting on DNA"/>
    <property type="evidence" value="ECO:0007669"/>
    <property type="project" value="TreeGrafter"/>
</dbReference>
<dbReference type="InterPro" id="IPR013083">
    <property type="entry name" value="Znf_RING/FYVE/PHD"/>
</dbReference>
<feature type="region of interest" description="Disordered" evidence="9">
    <location>
        <begin position="67"/>
        <end position="183"/>
    </location>
</feature>
<evidence type="ECO:0000256" key="6">
    <source>
        <dbReference type="ARBA" id="ARBA00022833"/>
    </source>
</evidence>
<evidence type="ECO:0000313" key="13">
    <source>
        <dbReference type="EMBL" id="TRY74735.1"/>
    </source>
</evidence>
<dbReference type="GO" id="GO:0016787">
    <property type="term" value="F:hydrolase activity"/>
    <property type="evidence" value="ECO:0007669"/>
    <property type="project" value="UniProtKB-KW"/>
</dbReference>
<dbReference type="Gene3D" id="3.90.228.10">
    <property type="match status" value="1"/>
</dbReference>
<dbReference type="InterPro" id="IPR014001">
    <property type="entry name" value="Helicase_ATP-bd"/>
</dbReference>
<feature type="domain" description="RING-type" evidence="10">
    <location>
        <begin position="1026"/>
        <end position="1067"/>
    </location>
</feature>